<dbReference type="RefSeq" id="WP_328857827.1">
    <property type="nucleotide sequence ID" value="NZ_CP108021.1"/>
</dbReference>
<protein>
    <submittedName>
        <fullName evidence="1">Uncharacterized protein</fullName>
    </submittedName>
</protein>
<proteinExistence type="predicted"/>
<dbReference type="Proteomes" id="UP001432128">
    <property type="component" value="Chromosome"/>
</dbReference>
<organism evidence="1 2">
    <name type="scientific">Williamsia herbipolensis</name>
    <dbReference type="NCBI Taxonomy" id="1603258"/>
    <lineage>
        <taxon>Bacteria</taxon>
        <taxon>Bacillati</taxon>
        <taxon>Actinomycetota</taxon>
        <taxon>Actinomycetes</taxon>
        <taxon>Mycobacteriales</taxon>
        <taxon>Nocardiaceae</taxon>
        <taxon>Williamsia</taxon>
    </lineage>
</organism>
<evidence type="ECO:0000313" key="2">
    <source>
        <dbReference type="Proteomes" id="UP001432128"/>
    </source>
</evidence>
<reference evidence="1 2" key="1">
    <citation type="submission" date="2022-10" db="EMBL/GenBank/DDBJ databases">
        <title>The complete genomes of actinobacterial strains from the NBC collection.</title>
        <authorList>
            <person name="Joergensen T.S."/>
            <person name="Alvarez Arevalo M."/>
            <person name="Sterndorff E.B."/>
            <person name="Faurdal D."/>
            <person name="Vuksanovic O."/>
            <person name="Mourched A.-S."/>
            <person name="Charusanti P."/>
            <person name="Shaw S."/>
            <person name="Blin K."/>
            <person name="Weber T."/>
        </authorList>
    </citation>
    <scope>NUCLEOTIDE SEQUENCE [LARGE SCALE GENOMIC DNA]</scope>
    <source>
        <strain evidence="1 2">NBC_00319</strain>
    </source>
</reference>
<dbReference type="EMBL" id="CP108021">
    <property type="protein sequence ID" value="WUM20554.1"/>
    <property type="molecule type" value="Genomic_DNA"/>
</dbReference>
<evidence type="ECO:0000313" key="1">
    <source>
        <dbReference type="EMBL" id="WUM20554.1"/>
    </source>
</evidence>
<name>A0AAU4K3I9_9NOCA</name>
<accession>A0AAU4K3I9</accession>
<dbReference type="KEGG" id="whr:OG579_01525"/>
<gene>
    <name evidence="1" type="ORF">OG579_01525</name>
</gene>
<keyword evidence="2" id="KW-1185">Reference proteome</keyword>
<dbReference type="AlphaFoldDB" id="A0AAU4K3I9"/>
<sequence>MTTRRTLPDPMPDVATASQALHTDQLREGWHTLMGPLGFSETLLWFAFVDATGHVLPALNQLPLDGPPDPFLADLLFYRLSEVIDGDDVVSVAMLITRPGVDTISPWDRGWARLFSAAAELAEVTIEPIFRANDADVVEVRDDGTVTRSVA</sequence>